<dbReference type="Proteomes" id="UP000768524">
    <property type="component" value="Unassembled WGS sequence"/>
</dbReference>
<evidence type="ECO:0000256" key="3">
    <source>
        <dbReference type="ARBA" id="ARBA00016246"/>
    </source>
</evidence>
<dbReference type="AlphaFoldDB" id="A0AAE2WHE9"/>
<protein>
    <recommendedName>
        <fullName evidence="3 7">Flagellar hook-associated protein 2</fullName>
        <shortName evidence="7">HAP2</shortName>
    </recommendedName>
    <alternativeName>
        <fullName evidence="7">Flagellar cap protein</fullName>
    </alternativeName>
</protein>
<feature type="domain" description="Flagellar hook-associated protein 2 N-terminal" evidence="8">
    <location>
        <begin position="11"/>
        <end position="116"/>
    </location>
</feature>
<keyword evidence="7" id="KW-0964">Secreted</keyword>
<reference evidence="10" key="1">
    <citation type="submission" date="2020-07" db="EMBL/GenBank/DDBJ databases">
        <title>A pangenomic view of the genus Pectobacterium provides insights into genome organization, phylogeny, and virulence.</title>
        <authorList>
            <person name="Jonkheer E."/>
            <person name="Brankovics B."/>
            <person name="Houwers I."/>
            <person name="Van Der Wolf J."/>
            <person name="Bonants P."/>
            <person name="Vreeburg R."/>
            <person name="Bollema R."/>
            <person name="De Haan J."/>
            <person name="Berke L."/>
            <person name="De Ridder D."/>
            <person name="Smit S."/>
            <person name="Van Der Lee T.A.J."/>
        </authorList>
    </citation>
    <scope>NUCLEOTIDE SEQUENCE</scope>
    <source>
        <strain evidence="10">NAK:433</strain>
    </source>
</reference>
<evidence type="ECO:0000256" key="1">
    <source>
        <dbReference type="ARBA" id="ARBA00009764"/>
    </source>
</evidence>
<comment type="function">
    <text evidence="7">Required for morphogenesis and for the elongation of the flagellar filament by facilitating polymerization of the flagellin monomers at the tip of growing filament. Forms a capping structure, which prevents flagellin subunits (transported through the central channel of the flagellum) from leaking out without polymerization at the distal end.</text>
</comment>
<proteinExistence type="inferred from homology"/>
<sequence length="475" mass="50424">MATISSLGVGSGLDLTTLLNNLRTAENQRLTPITTQQNSFKAQVNGVSALKSALDKLNTANNALATSESFGIVKGSIDGITNTSITGTNKAFTATTSSKAAAGTYTVEVQYLAQAHSITSAAKTSATDALSATDTKLVITQDNGKFPTPGTTTGQTQKSLEIDIKAGTTSLNDVRDAINKANGSVTASIVKAKDNEYYLMLTAKNSGTESKMTISDSDGLLGTTTEKVAAQNAVIVANGITIERQSNTIEDALEGVTLTLQAKTETDKPETLSVTQDITGMKTAVKAWVDAYNALQDTIIAQTKYTAVKPGEDQNASNGALIGDSTVREIQNKLKQQLTALQSESGGFRILADLGISQNAKTGKLEISDTKLDKALKDEPGKVREFFVGDSDKTGFATQTRTYMKSLLDNIDGVIKTKQDGLDSTIKKLDTQLTRVTNSIEETIARYQKQFTDLDKAMSGMSSTTNQLTSLFSKL</sequence>
<evidence type="ECO:0000259" key="9">
    <source>
        <dbReference type="Pfam" id="PF07195"/>
    </source>
</evidence>
<evidence type="ECO:0000313" key="11">
    <source>
        <dbReference type="Proteomes" id="UP000768524"/>
    </source>
</evidence>
<dbReference type="InterPro" id="IPR010809">
    <property type="entry name" value="FliD_C"/>
</dbReference>
<evidence type="ECO:0000256" key="6">
    <source>
        <dbReference type="ARBA" id="ARBA00025175"/>
    </source>
</evidence>
<keyword evidence="10" id="KW-0966">Cell projection</keyword>
<dbReference type="InterPro" id="IPR003481">
    <property type="entry name" value="FliD_N"/>
</dbReference>
<gene>
    <name evidence="10" type="primary">fliD</name>
    <name evidence="10" type="ORF">H4F45_16990</name>
</gene>
<dbReference type="GO" id="GO:0005576">
    <property type="term" value="C:extracellular region"/>
    <property type="evidence" value="ECO:0007669"/>
    <property type="project" value="UniProtKB-SubCell"/>
</dbReference>
<dbReference type="PANTHER" id="PTHR30288:SF0">
    <property type="entry name" value="FLAGELLAR HOOK-ASSOCIATED PROTEIN 2"/>
    <property type="match status" value="1"/>
</dbReference>
<comment type="caution">
    <text evidence="10">The sequence shown here is derived from an EMBL/GenBank/DDBJ whole genome shotgun (WGS) entry which is preliminary data.</text>
</comment>
<comment type="function">
    <text evidence="6">Required for the morphogenesis and for the elongation of the flagellar filament by facilitating polymerization of the flagellin monomers at the tip of growing filament. Forms a capping structure, which prevents flagellin subunits (transported through the central channel of the flagellum) from leaking out without polymerization at the distal end.</text>
</comment>
<dbReference type="GO" id="GO:0009421">
    <property type="term" value="C:bacterial-type flagellum filament cap"/>
    <property type="evidence" value="ECO:0007669"/>
    <property type="project" value="InterPro"/>
</dbReference>
<keyword evidence="10" id="KW-0969">Cilium</keyword>
<dbReference type="RefSeq" id="WP_205559720.1">
    <property type="nucleotide sequence ID" value="NZ_JACGEP010000043.1"/>
</dbReference>
<dbReference type="InterPro" id="IPR040026">
    <property type="entry name" value="FliD"/>
</dbReference>
<comment type="subcellular location">
    <subcellularLocation>
        <location evidence="7">Secreted</location>
    </subcellularLocation>
    <subcellularLocation>
        <location evidence="7">Bacterial flagellum</location>
    </subcellularLocation>
</comment>
<feature type="domain" description="Flagellar hook-associated protein 2 C-terminal" evidence="9">
    <location>
        <begin position="230"/>
        <end position="462"/>
    </location>
</feature>
<dbReference type="GO" id="GO:0009424">
    <property type="term" value="C:bacterial-type flagellum hook"/>
    <property type="evidence" value="ECO:0007669"/>
    <property type="project" value="UniProtKB-UniRule"/>
</dbReference>
<dbReference type="Pfam" id="PF02465">
    <property type="entry name" value="FliD_N"/>
    <property type="match status" value="1"/>
</dbReference>
<dbReference type="NCBIfam" id="NF005955">
    <property type="entry name" value="PRK08032.1"/>
    <property type="match status" value="1"/>
</dbReference>
<accession>A0AAE2WHE9</accession>
<evidence type="ECO:0000256" key="2">
    <source>
        <dbReference type="ARBA" id="ARBA00011255"/>
    </source>
</evidence>
<evidence type="ECO:0000256" key="5">
    <source>
        <dbReference type="ARBA" id="ARBA00023143"/>
    </source>
</evidence>
<keyword evidence="5 7" id="KW-0975">Bacterial flagellum</keyword>
<keyword evidence="10" id="KW-0282">Flagellum</keyword>
<evidence type="ECO:0000256" key="7">
    <source>
        <dbReference type="RuleBase" id="RU362066"/>
    </source>
</evidence>
<dbReference type="Pfam" id="PF07195">
    <property type="entry name" value="FliD_C"/>
    <property type="match status" value="1"/>
</dbReference>
<evidence type="ECO:0000259" key="8">
    <source>
        <dbReference type="Pfam" id="PF02465"/>
    </source>
</evidence>
<keyword evidence="4" id="KW-0175">Coiled coil</keyword>
<comment type="similarity">
    <text evidence="1 7">Belongs to the FliD family.</text>
</comment>
<evidence type="ECO:0000313" key="10">
    <source>
        <dbReference type="EMBL" id="MBN3053143.1"/>
    </source>
</evidence>
<dbReference type="GO" id="GO:0007155">
    <property type="term" value="P:cell adhesion"/>
    <property type="evidence" value="ECO:0007669"/>
    <property type="project" value="InterPro"/>
</dbReference>
<dbReference type="GO" id="GO:0071973">
    <property type="term" value="P:bacterial-type flagellum-dependent cell motility"/>
    <property type="evidence" value="ECO:0007669"/>
    <property type="project" value="TreeGrafter"/>
</dbReference>
<dbReference type="EMBL" id="JACGEP010000043">
    <property type="protein sequence ID" value="MBN3053143.1"/>
    <property type="molecule type" value="Genomic_DNA"/>
</dbReference>
<comment type="subunit">
    <text evidence="2 7">Homopentamer.</text>
</comment>
<name>A0AAE2WHE9_9GAMM</name>
<evidence type="ECO:0000256" key="4">
    <source>
        <dbReference type="ARBA" id="ARBA00023054"/>
    </source>
</evidence>
<dbReference type="PANTHER" id="PTHR30288">
    <property type="entry name" value="FLAGELLAR CAP/ASSEMBLY PROTEIN FLID"/>
    <property type="match status" value="1"/>
</dbReference>
<organism evidence="10 11">
    <name type="scientific">Pectobacterium brasiliense</name>
    <dbReference type="NCBI Taxonomy" id="180957"/>
    <lineage>
        <taxon>Bacteria</taxon>
        <taxon>Pseudomonadati</taxon>
        <taxon>Pseudomonadota</taxon>
        <taxon>Gammaproteobacteria</taxon>
        <taxon>Enterobacterales</taxon>
        <taxon>Pectobacteriaceae</taxon>
        <taxon>Pectobacterium</taxon>
    </lineage>
</organism>